<dbReference type="SMART" id="SM00487">
    <property type="entry name" value="DEXDc"/>
    <property type="match status" value="1"/>
</dbReference>
<dbReference type="CDD" id="cd17966">
    <property type="entry name" value="DEADc_DDX5_DDX17"/>
    <property type="match status" value="1"/>
</dbReference>
<evidence type="ECO:0000256" key="4">
    <source>
        <dbReference type="ARBA" id="ARBA00022801"/>
    </source>
</evidence>
<feature type="binding site" evidence="10">
    <location>
        <position position="232"/>
    </location>
    <ligand>
        <name>pyridoxal 5'-phosphate</name>
        <dbReference type="ChEBI" id="CHEBI:597326"/>
    </ligand>
</feature>
<dbReference type="InterPro" id="IPR015424">
    <property type="entry name" value="PyrdxlP-dep_Trfase"/>
</dbReference>
<organism evidence="16">
    <name type="scientific">Fusarium oxysporum (strain Fo5176)</name>
    <name type="common">Fusarium vascular wilt</name>
    <dbReference type="NCBI Taxonomy" id="660025"/>
    <lineage>
        <taxon>Eukaryota</taxon>
        <taxon>Fungi</taxon>
        <taxon>Dikarya</taxon>
        <taxon>Ascomycota</taxon>
        <taxon>Pezizomycotina</taxon>
        <taxon>Sordariomycetes</taxon>
        <taxon>Hypocreomycetidae</taxon>
        <taxon>Hypocreales</taxon>
        <taxon>Nectriaceae</taxon>
        <taxon>Fusarium</taxon>
        <taxon>Fusarium oxysporum species complex</taxon>
    </lineage>
</organism>
<dbReference type="EC" id="3.7.1.3" evidence="10"/>
<dbReference type="InterPro" id="IPR015422">
    <property type="entry name" value="PyrdxlP-dep_Trfase_small"/>
</dbReference>
<evidence type="ECO:0000256" key="9">
    <source>
        <dbReference type="ARBA" id="ARBA00047984"/>
    </source>
</evidence>
<dbReference type="SUPFAM" id="SSF53383">
    <property type="entry name" value="PLP-dependent transferases"/>
    <property type="match status" value="1"/>
</dbReference>
<dbReference type="FunFam" id="3.40.50.300:FF:000079">
    <property type="entry name" value="probable ATP-dependent RNA helicase DDX17"/>
    <property type="match status" value="1"/>
</dbReference>
<dbReference type="UniPathway" id="UPA00253">
    <property type="reaction ID" value="UER00329"/>
</dbReference>
<comment type="pathway">
    <text evidence="10">Cofactor biosynthesis; NAD(+) biosynthesis; quinolinate from L-kynurenine: step 2/3.</text>
</comment>
<dbReference type="HAMAP" id="MF_01970">
    <property type="entry name" value="Kynureninase"/>
    <property type="match status" value="1"/>
</dbReference>
<evidence type="ECO:0000256" key="11">
    <source>
        <dbReference type="PROSITE-ProRule" id="PRU00552"/>
    </source>
</evidence>
<feature type="domain" description="Helicase C-terminal" evidence="14">
    <location>
        <begin position="832"/>
        <end position="1009"/>
    </location>
</feature>
<dbReference type="Gene3D" id="3.40.640.10">
    <property type="entry name" value="Type I PLP-dependent aspartate aminotransferase-like (Major domain)"/>
    <property type="match status" value="1"/>
</dbReference>
<evidence type="ECO:0000256" key="2">
    <source>
        <dbReference type="ARBA" id="ARBA00022642"/>
    </source>
</evidence>
<dbReference type="PROSITE" id="PS00039">
    <property type="entry name" value="DEAD_ATP_HELICASE"/>
    <property type="match status" value="1"/>
</dbReference>
<evidence type="ECO:0000256" key="12">
    <source>
        <dbReference type="SAM" id="MobiDB-lite"/>
    </source>
</evidence>
<evidence type="ECO:0000256" key="5">
    <source>
        <dbReference type="ARBA" id="ARBA00022806"/>
    </source>
</evidence>
<dbReference type="UniPathway" id="UPA00334">
    <property type="reaction ID" value="UER00455"/>
</dbReference>
<sequence>MGDSSKLSGRDHAIELDSSDALRHTRDEFNIPSKADVARKTLPTSDSTGNSLGLQPKRTLDRIQQYLATWRTQGVQGHFKPLDDSPLPTWLDVDARAAEMTAPIVGGKVSEVAVMQTLTANLHLLMAAFYKPDVKGRHKIILESKAFPSDHYAVETQIRHHGLRPEDSMITIEPPNNEDILSNEYVESIIEKHASTTAVLLLPGIQYYSGQLLDIPHLTSFARERGVFVIWDLAHAAGNVPLSLHDWNVDAAAWCTYKYLNGGPGCIGGMFVHERHTQVADNGSHNVRLAGWWGNDKKNRFAMRPGFVPVPGAAGFQLSNPSVLDITSLCASLEVFELAGGMAPLREKSTRLTAYLVSELQKLPQDMSTYWKIITPSEQERRGAQIAGALSLFHVSSTITDMQPSLRWVTQINGHDIRFCISPYNPVEHYRWIKNTGPFQTAPSYLSSPEIMSGYDGGYSGGGGRGGGGYGGGGYGRDRGDRGGDRGGDRNGYGGGGYGGRGNGYGNGNGYGGGGGGGGFGGGGFGGGYGGGAGGDRMGALGAGLKNQEWDVSTLPKFEKSFYKEHPDVTNRSDADVEAFRRKHQMTIAGKDVPRPVETFDEAGFPRYVMDEVKAQGFPAPTAIQSQGWPMALSGRDVVGIAETGSGKTLTYCLPSIVHINAQPLLAPGDGPIVLVLAPTRELAVQIQEEMKKFGRSSRIRNTCVYGGVPKGPQIRDLSRGVEVCIATPGRLIDMLEAGKTNLRRVTYLVLDEADRMLDMGFEPQIRKIIGQIRPDRQTLMWSATWPKEVRALASDFLQDFIQVNIGSMELAANHRITQIVEVVTDMEKRDRMIKHLEKVMENKENKILIFVGTKRIADEITRFLRQDGWPALSIHGDKQQNERDWVLDQFKTGKSPIMVATDVASRGIGALLTPFTFIFRAGTLLYKPLLRLLTILAKDVRNITHVLNYDYPNNSEDYIHRIGRTGRAGAKGTAITLFTTDNQKQARDLVNVLQEAKQQIDPRLAEMTRYGGGGGRGYGGWGRGRGGGRANANNMPIGNRNRRW</sequence>
<dbReference type="EMBL" id="AFQF01000305">
    <property type="protein sequence ID" value="EGU88639.1"/>
    <property type="molecule type" value="Genomic_DNA"/>
</dbReference>
<feature type="binding site" evidence="10">
    <location>
        <position position="257"/>
    </location>
    <ligand>
        <name>pyridoxal 5'-phosphate</name>
        <dbReference type="ChEBI" id="CHEBI:597326"/>
    </ligand>
</feature>
<dbReference type="Gene3D" id="3.90.1150.10">
    <property type="entry name" value="Aspartate Aminotransferase, domain 1"/>
    <property type="match status" value="1"/>
</dbReference>
<dbReference type="GO" id="GO:0019805">
    <property type="term" value="P:quinolinate biosynthetic process"/>
    <property type="evidence" value="ECO:0007669"/>
    <property type="project" value="UniProtKB-UniRule"/>
</dbReference>
<dbReference type="GO" id="GO:0005737">
    <property type="term" value="C:cytoplasm"/>
    <property type="evidence" value="ECO:0007669"/>
    <property type="project" value="UniProtKB-SubCell"/>
</dbReference>
<dbReference type="GO" id="GO:0030170">
    <property type="term" value="F:pyridoxal phosphate binding"/>
    <property type="evidence" value="ECO:0007669"/>
    <property type="project" value="UniProtKB-UniRule"/>
</dbReference>
<feature type="domain" description="Helicase ATP-binding" evidence="13">
    <location>
        <begin position="629"/>
        <end position="804"/>
    </location>
</feature>
<feature type="compositionally biased region" description="Basic and acidic residues" evidence="12">
    <location>
        <begin position="8"/>
        <end position="29"/>
    </location>
</feature>
<evidence type="ECO:0000256" key="3">
    <source>
        <dbReference type="ARBA" id="ARBA00022741"/>
    </source>
</evidence>
<feature type="binding site" evidence="10">
    <location>
        <begin position="147"/>
        <end position="150"/>
    </location>
    <ligand>
        <name>pyridoxal 5'-phosphate</name>
        <dbReference type="ChEBI" id="CHEBI:597326"/>
    </ligand>
</feature>
<dbReference type="Pfam" id="PF00270">
    <property type="entry name" value="DEAD"/>
    <property type="match status" value="1"/>
</dbReference>
<dbReference type="PaxDb" id="5507-FOXG_11505P0"/>
<dbReference type="InterPro" id="IPR000192">
    <property type="entry name" value="Aminotrans_V_dom"/>
</dbReference>
<dbReference type="GO" id="GO:0034354">
    <property type="term" value="P:'de novo' NAD+ biosynthetic process from L-tryptophan"/>
    <property type="evidence" value="ECO:0007669"/>
    <property type="project" value="UniProtKB-UniRule"/>
</dbReference>
<dbReference type="Gene3D" id="3.40.50.300">
    <property type="entry name" value="P-loop containing nucleotide triphosphate hydrolases"/>
    <property type="match status" value="2"/>
</dbReference>
<keyword evidence="2 10" id="KW-0662">Pyridine nucleotide biosynthesis</keyword>
<comment type="similarity">
    <text evidence="10">Belongs to the kynureninase family.</text>
</comment>
<feature type="domain" description="DEAD-box RNA helicase Q" evidence="15">
    <location>
        <begin position="598"/>
        <end position="626"/>
    </location>
</feature>
<feature type="binding site" evidence="10">
    <location>
        <position position="292"/>
    </location>
    <ligand>
        <name>pyridoxal 5'-phosphate</name>
        <dbReference type="ChEBI" id="CHEBI:597326"/>
    </ligand>
</feature>
<comment type="caution">
    <text evidence="10">Lacks conserved residue(s) required for the propagation of feature annotation.</text>
</comment>
<dbReference type="NCBIfam" id="TIGR01814">
    <property type="entry name" value="kynureninase"/>
    <property type="match status" value="1"/>
</dbReference>
<feature type="short sequence motif" description="Q motif" evidence="11">
    <location>
        <begin position="598"/>
        <end position="626"/>
    </location>
</feature>
<comment type="catalytic activity">
    <reaction evidence="10">
        <text>3-hydroxy-L-kynurenine + H2O = 3-hydroxyanthranilate + L-alanine + H(+)</text>
        <dbReference type="Rhea" id="RHEA:25143"/>
        <dbReference type="ChEBI" id="CHEBI:15377"/>
        <dbReference type="ChEBI" id="CHEBI:15378"/>
        <dbReference type="ChEBI" id="CHEBI:36559"/>
        <dbReference type="ChEBI" id="CHEBI:57972"/>
        <dbReference type="ChEBI" id="CHEBI:58125"/>
    </reaction>
</comment>
<dbReference type="GO" id="GO:0016887">
    <property type="term" value="F:ATP hydrolysis activity"/>
    <property type="evidence" value="ECO:0007669"/>
    <property type="project" value="RHEA"/>
</dbReference>
<dbReference type="GO" id="GO:0003676">
    <property type="term" value="F:nucleic acid binding"/>
    <property type="evidence" value="ECO:0007669"/>
    <property type="project" value="InterPro"/>
</dbReference>
<keyword evidence="8" id="KW-0539">Nucleus</keyword>
<dbReference type="SMART" id="SM00490">
    <property type="entry name" value="HELICc"/>
    <property type="match status" value="1"/>
</dbReference>
<evidence type="ECO:0000256" key="6">
    <source>
        <dbReference type="ARBA" id="ARBA00022840"/>
    </source>
</evidence>
<keyword evidence="4 10" id="KW-0378">Hydrolase</keyword>
<evidence type="ECO:0000256" key="1">
    <source>
        <dbReference type="ARBA" id="ARBA00004123"/>
    </source>
</evidence>
<dbReference type="GO" id="GO:0003724">
    <property type="term" value="F:RNA helicase activity"/>
    <property type="evidence" value="ECO:0007669"/>
    <property type="project" value="UniProtKB-EC"/>
</dbReference>
<proteinExistence type="inferred from homology"/>
<dbReference type="STRING" id="660025.F9F3B3"/>
<dbReference type="InterPro" id="IPR001650">
    <property type="entry name" value="Helicase_C-like"/>
</dbReference>
<keyword evidence="3" id="KW-0547">Nucleotide-binding</keyword>
<comment type="caution">
    <text evidence="16">The sequence shown here is derived from an EMBL/GenBank/DDBJ whole genome shotgun (WGS) entry which is preliminary data.</text>
</comment>
<dbReference type="GO" id="GO:0005524">
    <property type="term" value="F:ATP binding"/>
    <property type="evidence" value="ECO:0007669"/>
    <property type="project" value="UniProtKB-KW"/>
</dbReference>
<dbReference type="InterPro" id="IPR014001">
    <property type="entry name" value="Helicase_ATP-bd"/>
</dbReference>
<evidence type="ECO:0000256" key="7">
    <source>
        <dbReference type="ARBA" id="ARBA00022898"/>
    </source>
</evidence>
<dbReference type="Pfam" id="PF00266">
    <property type="entry name" value="Aminotran_5"/>
    <property type="match status" value="1"/>
</dbReference>
<feature type="binding site" evidence="10">
    <location>
        <position position="118"/>
    </location>
    <ligand>
        <name>pyridoxal 5'-phosphate</name>
        <dbReference type="ChEBI" id="CHEBI:597326"/>
    </ligand>
</feature>
<name>F9F3B3_FUSOF</name>
<dbReference type="Pfam" id="PF00271">
    <property type="entry name" value="Helicase_C"/>
    <property type="match status" value="2"/>
</dbReference>
<dbReference type="GO" id="GO:0006569">
    <property type="term" value="P:L-tryptophan catabolic process"/>
    <property type="evidence" value="ECO:0007669"/>
    <property type="project" value="UniProtKB-UniRule"/>
</dbReference>
<evidence type="ECO:0000256" key="10">
    <source>
        <dbReference type="HAMAP-Rule" id="MF_03017"/>
    </source>
</evidence>
<dbReference type="AlphaFoldDB" id="F9F3B3"/>
<dbReference type="PROSITE" id="PS51195">
    <property type="entry name" value="Q_MOTIF"/>
    <property type="match status" value="1"/>
</dbReference>
<comment type="pathway">
    <text evidence="10">Amino-acid degradation; L-kynurenine degradation; L-alanine and anthranilate from L-kynurenine: step 1/1.</text>
</comment>
<dbReference type="InterPro" id="IPR010111">
    <property type="entry name" value="Kynureninase"/>
</dbReference>
<keyword evidence="5" id="KW-0347">Helicase</keyword>
<dbReference type="InterPro" id="IPR015421">
    <property type="entry name" value="PyrdxlP-dep_Trfase_major"/>
</dbReference>
<dbReference type="InterPro" id="IPR011545">
    <property type="entry name" value="DEAD/DEAH_box_helicase_dom"/>
</dbReference>
<comment type="cofactor">
    <cofactor evidence="10">
        <name>pyridoxal 5'-phosphate</name>
        <dbReference type="ChEBI" id="CHEBI:597326"/>
    </cofactor>
</comment>
<feature type="binding site" evidence="10">
    <location>
        <position position="119"/>
    </location>
    <ligand>
        <name>pyridoxal 5'-phosphate</name>
        <dbReference type="ChEBI" id="CHEBI:597326"/>
    </ligand>
</feature>
<evidence type="ECO:0000256" key="8">
    <source>
        <dbReference type="ARBA" id="ARBA00023242"/>
    </source>
</evidence>
<dbReference type="OrthoDB" id="196131at2759"/>
<feature type="region of interest" description="Disordered" evidence="12">
    <location>
        <begin position="1"/>
        <end position="55"/>
    </location>
</feature>
<gene>
    <name evidence="10" type="primary">BNA5</name>
    <name evidence="16" type="ORF">FOXB_00888</name>
</gene>
<protein>
    <recommendedName>
        <fullName evidence="10">Kynureninase</fullName>
        <ecNumber evidence="10">3.7.1.3</ecNumber>
    </recommendedName>
    <alternativeName>
        <fullName evidence="10">Biosynthesis of nicotinic acid protein 5</fullName>
    </alternativeName>
    <alternativeName>
        <fullName evidence="10">L-kynurenine hydrolase</fullName>
    </alternativeName>
</protein>
<feature type="modified residue" description="N6-(pyridoxal phosphate)lysine" evidence="10">
    <location>
        <position position="258"/>
    </location>
</feature>
<evidence type="ECO:0000259" key="14">
    <source>
        <dbReference type="PROSITE" id="PS51194"/>
    </source>
</evidence>
<dbReference type="GO" id="GO:0030429">
    <property type="term" value="F:kynureninase activity"/>
    <property type="evidence" value="ECO:0007669"/>
    <property type="project" value="UniProtKB-UniRule"/>
</dbReference>
<comment type="subunit">
    <text evidence="10">Homodimer.</text>
</comment>
<accession>F9F3B3</accession>
<feature type="compositionally biased region" description="Polar residues" evidence="12">
    <location>
        <begin position="42"/>
        <end position="53"/>
    </location>
</feature>
<keyword evidence="6" id="KW-0067">ATP-binding</keyword>
<keyword evidence="10" id="KW-0963">Cytoplasm</keyword>
<reference evidence="16" key="1">
    <citation type="journal article" date="2012" name="Mol. Plant Microbe Interact.">
        <title>A highly conserved effector in Fusarium oxysporum is required for full virulence on Arabidopsis.</title>
        <authorList>
            <person name="Thatcher L.F."/>
            <person name="Gardiner D.M."/>
            <person name="Kazan K."/>
            <person name="Manners J."/>
        </authorList>
    </citation>
    <scope>NUCLEOTIDE SEQUENCE [LARGE SCALE GENOMIC DNA]</scope>
    <source>
        <strain evidence="16">Fo5176</strain>
    </source>
</reference>
<feature type="binding site" evidence="10">
    <location>
        <position position="235"/>
    </location>
    <ligand>
        <name>pyridoxal 5'-phosphate</name>
        <dbReference type="ChEBI" id="CHEBI:597326"/>
    </ligand>
</feature>
<feature type="binding site" evidence="10">
    <location>
        <position position="320"/>
    </location>
    <ligand>
        <name>pyridoxal 5'-phosphate</name>
        <dbReference type="ChEBI" id="CHEBI:597326"/>
    </ligand>
</feature>
<comment type="catalytic activity">
    <reaction evidence="9">
        <text>ATP + H2O = ADP + phosphate + H(+)</text>
        <dbReference type="Rhea" id="RHEA:13065"/>
        <dbReference type="ChEBI" id="CHEBI:15377"/>
        <dbReference type="ChEBI" id="CHEBI:15378"/>
        <dbReference type="ChEBI" id="CHEBI:30616"/>
        <dbReference type="ChEBI" id="CHEBI:43474"/>
        <dbReference type="ChEBI" id="CHEBI:456216"/>
        <dbReference type="EC" id="3.6.4.13"/>
    </reaction>
</comment>
<dbReference type="PANTHER" id="PTHR47958">
    <property type="entry name" value="ATP-DEPENDENT RNA HELICASE DBP3"/>
    <property type="match status" value="1"/>
</dbReference>
<dbReference type="GO" id="GO:0043420">
    <property type="term" value="P:anthranilate metabolic process"/>
    <property type="evidence" value="ECO:0007669"/>
    <property type="project" value="UniProtKB-UniRule"/>
</dbReference>
<evidence type="ECO:0000313" key="16">
    <source>
        <dbReference type="EMBL" id="EGU88639.1"/>
    </source>
</evidence>
<dbReference type="GO" id="GO:0005634">
    <property type="term" value="C:nucleus"/>
    <property type="evidence" value="ECO:0007669"/>
    <property type="project" value="UniProtKB-SubCell"/>
</dbReference>
<keyword evidence="7 10" id="KW-0663">Pyridoxal phosphate</keyword>
<dbReference type="GO" id="GO:0097053">
    <property type="term" value="P:L-kynurenine catabolic process"/>
    <property type="evidence" value="ECO:0007669"/>
    <property type="project" value="UniProtKB-UniRule"/>
</dbReference>
<dbReference type="FunFam" id="3.40.640.10:FF:000031">
    <property type="entry name" value="Kynureninase"/>
    <property type="match status" value="1"/>
</dbReference>
<dbReference type="InterPro" id="IPR000629">
    <property type="entry name" value="RNA-helicase_DEAD-box_CS"/>
</dbReference>
<feature type="compositionally biased region" description="Basic and acidic residues" evidence="12">
    <location>
        <begin position="476"/>
        <end position="489"/>
    </location>
</feature>
<dbReference type="InterPro" id="IPR014014">
    <property type="entry name" value="RNA_helicase_DEAD_Q_motif"/>
</dbReference>
<dbReference type="PROSITE" id="PS51194">
    <property type="entry name" value="HELICASE_CTER"/>
    <property type="match status" value="1"/>
</dbReference>
<evidence type="ECO:0000259" key="13">
    <source>
        <dbReference type="PROSITE" id="PS51192"/>
    </source>
</evidence>
<comment type="function">
    <text evidence="10">Catalyzes the cleavage of L-kynurenine (L-Kyn) and L-3-hydroxykynurenine (L-3OHKyn) into anthranilic acid (AA) and 3-hydroxyanthranilic acid (3-OHAA), respectively.</text>
</comment>
<feature type="region of interest" description="Disordered" evidence="12">
    <location>
        <begin position="470"/>
        <end position="489"/>
    </location>
</feature>
<dbReference type="CDD" id="cd18787">
    <property type="entry name" value="SF2_C_DEAD"/>
    <property type="match status" value="1"/>
</dbReference>
<dbReference type="PROSITE" id="PS51192">
    <property type="entry name" value="HELICASE_ATP_BIND_1"/>
    <property type="match status" value="1"/>
</dbReference>
<evidence type="ECO:0000259" key="15">
    <source>
        <dbReference type="PROSITE" id="PS51195"/>
    </source>
</evidence>
<comment type="catalytic activity">
    <reaction evidence="10">
        <text>L-kynurenine + H2O = anthranilate + L-alanine + H(+)</text>
        <dbReference type="Rhea" id="RHEA:16813"/>
        <dbReference type="ChEBI" id="CHEBI:15377"/>
        <dbReference type="ChEBI" id="CHEBI:15378"/>
        <dbReference type="ChEBI" id="CHEBI:16567"/>
        <dbReference type="ChEBI" id="CHEBI:57959"/>
        <dbReference type="ChEBI" id="CHEBI:57972"/>
        <dbReference type="EC" id="3.7.1.3"/>
    </reaction>
</comment>
<dbReference type="SUPFAM" id="SSF52540">
    <property type="entry name" value="P-loop containing nucleoside triphosphate hydrolases"/>
    <property type="match status" value="2"/>
</dbReference>
<dbReference type="InterPro" id="IPR027417">
    <property type="entry name" value="P-loop_NTPase"/>
</dbReference>
<comment type="subcellular location">
    <subcellularLocation>
        <location evidence="10">Cytoplasm</location>
    </subcellularLocation>
    <subcellularLocation>
        <location evidence="1">Nucleus</location>
    </subcellularLocation>
</comment>